<dbReference type="Gene3D" id="2.60.34.10">
    <property type="entry name" value="Substrate Binding Domain Of DNAk, Chain A, domain 1"/>
    <property type="match status" value="1"/>
</dbReference>
<evidence type="ECO:0000313" key="5">
    <source>
        <dbReference type="EMBL" id="PWU98314.1"/>
    </source>
</evidence>
<keyword evidence="3" id="KW-0067">ATP-binding</keyword>
<comment type="similarity">
    <text evidence="1">Belongs to the heat shock protein 70 family.</text>
</comment>
<gene>
    <name evidence="5" type="ORF">C3747_230g49</name>
</gene>
<dbReference type="SUPFAM" id="SSF53067">
    <property type="entry name" value="Actin-like ATPase domain"/>
    <property type="match status" value="1"/>
</dbReference>
<dbReference type="VEuPathDB" id="TriTrypDB:ECC02_004855"/>
<keyword evidence="4" id="KW-0812">Transmembrane</keyword>
<dbReference type="SUPFAM" id="SSF100934">
    <property type="entry name" value="Heat shock protein 70kD (HSP70), C-terminal subdomain"/>
    <property type="match status" value="1"/>
</dbReference>
<dbReference type="AlphaFoldDB" id="A0A2V2VQ86"/>
<dbReference type="EMBL" id="PRFC01000230">
    <property type="protein sequence ID" value="PWU98314.1"/>
    <property type="molecule type" value="Genomic_DNA"/>
</dbReference>
<dbReference type="VEuPathDB" id="TriTrypDB:TcYC6_0011490"/>
<dbReference type="GO" id="GO:0140662">
    <property type="term" value="F:ATP-dependent protein folding chaperone"/>
    <property type="evidence" value="ECO:0007669"/>
    <property type="project" value="InterPro"/>
</dbReference>
<dbReference type="VEuPathDB" id="TriTrypDB:TcBrA4_0077230"/>
<dbReference type="VEuPathDB" id="TriTrypDB:BCY84_10727"/>
<keyword evidence="4" id="KW-0472">Membrane</keyword>
<dbReference type="Pfam" id="PF00012">
    <property type="entry name" value="HSP70"/>
    <property type="match status" value="1"/>
</dbReference>
<dbReference type="VEuPathDB" id="TriTrypDB:C4B63_133g59"/>
<dbReference type="VEuPathDB" id="TriTrypDB:Tc_MARK_718"/>
<name>A0A2V2VQ86_TRYCR</name>
<dbReference type="Proteomes" id="UP000246078">
    <property type="component" value="Unassembled WGS sequence"/>
</dbReference>
<dbReference type="FunFam" id="2.60.34.10:FF:000002">
    <property type="entry name" value="Heat shock 70 kDa"/>
    <property type="match status" value="1"/>
</dbReference>
<dbReference type="VEuPathDB" id="TriTrypDB:TCSYLVIO_009847"/>
<dbReference type="Gene3D" id="1.20.1270.10">
    <property type="match status" value="1"/>
</dbReference>
<evidence type="ECO:0000256" key="4">
    <source>
        <dbReference type="SAM" id="Phobius"/>
    </source>
</evidence>
<dbReference type="PROSITE" id="PS01036">
    <property type="entry name" value="HSP70_3"/>
    <property type="match status" value="1"/>
</dbReference>
<dbReference type="PRINTS" id="PR00301">
    <property type="entry name" value="HEATSHOCK70"/>
</dbReference>
<evidence type="ECO:0000256" key="1">
    <source>
        <dbReference type="ARBA" id="ARBA00007381"/>
    </source>
</evidence>
<feature type="transmembrane region" description="Helical" evidence="4">
    <location>
        <begin position="384"/>
        <end position="403"/>
    </location>
</feature>
<dbReference type="VEuPathDB" id="TriTrypDB:TcCL_Unassigned03604"/>
<dbReference type="InterPro" id="IPR013126">
    <property type="entry name" value="Hsp_70_fam"/>
</dbReference>
<dbReference type="VEuPathDB" id="TriTrypDB:C3747_230g49"/>
<dbReference type="SUPFAM" id="SSF100920">
    <property type="entry name" value="Heat shock protein 70kD (HSP70), peptide-binding domain"/>
    <property type="match status" value="1"/>
</dbReference>
<evidence type="ECO:0000256" key="2">
    <source>
        <dbReference type="ARBA" id="ARBA00022741"/>
    </source>
</evidence>
<dbReference type="Gene3D" id="3.30.420.40">
    <property type="match status" value="2"/>
</dbReference>
<reference evidence="5 6" key="1">
    <citation type="journal article" date="2018" name="Microb. Genom.">
        <title>Expanding an expanded genome: long-read sequencing of Trypanosoma cruzi.</title>
        <authorList>
            <person name="Berna L."/>
            <person name="Rodriguez M."/>
            <person name="Chiribao M.L."/>
            <person name="Parodi-Talice A."/>
            <person name="Pita S."/>
            <person name="Rijo G."/>
            <person name="Alvarez-Valin F."/>
            <person name="Robello C."/>
        </authorList>
    </citation>
    <scope>NUCLEOTIDE SEQUENCE [LARGE SCALE GENOMIC DNA]</scope>
    <source>
        <strain evidence="5 6">TCC</strain>
    </source>
</reference>
<dbReference type="FunFam" id="1.20.1270.10:FF:000016">
    <property type="entry name" value="Heat shock protein 70"/>
    <property type="match status" value="1"/>
</dbReference>
<dbReference type="GO" id="GO:0005524">
    <property type="term" value="F:ATP binding"/>
    <property type="evidence" value="ECO:0007669"/>
    <property type="project" value="UniProtKB-KW"/>
</dbReference>
<dbReference type="InterPro" id="IPR029048">
    <property type="entry name" value="HSP70_C_sf"/>
</dbReference>
<dbReference type="PANTHER" id="PTHR19375">
    <property type="entry name" value="HEAT SHOCK PROTEIN 70KDA"/>
    <property type="match status" value="1"/>
</dbReference>
<keyword evidence="4" id="KW-1133">Transmembrane helix</keyword>
<dbReference type="InterPro" id="IPR029047">
    <property type="entry name" value="HSP70_peptide-bd_sf"/>
</dbReference>
<sequence>MDKRAVHDVVLVGGSTRIPKVMQLVSDFFGGKELNKSINPDEAVAYGAAVQAFILTGGKSKQTEGLLLLDVTPLTLGIETAGGVMTSLIKRNTTIPTKKSQIFSTYADNQPGVHIQVFEGERAMTKDCHLLGTFDLSGIPPAPRGVPQIEVTFDLDANGILNVSAEEKGTGKRNQIVITNDKGRLSKADIERMVSEAAKYEAQDKEQRERIDAKNGLENYAFSMKNTVNEPNVAGKIEEADKNTITSAVEEALQWLNNNQEASKEEYEHRQKELENLCTPIMTKMYQGMGAGGGMPGYAWRYARRYAAVCLVVCPGYAGMPGGCPGACLAARTRRLRQDRRWRKWTESASPEDVLMAASAREPITRWFSPCRRRGLRQTQRHHYFYYWFFSPLHYYYYYYYYYYYCYLLLRLLLVCHCDGTCAVEGTTVASAIVVLCRLCACPCTAGFLSSFLPRSSAVCHGARQSQSRSRANF</sequence>
<protein>
    <submittedName>
        <fullName evidence="5">Putative heat shock protein 70 (Hsp70)</fullName>
    </submittedName>
</protein>
<evidence type="ECO:0000256" key="3">
    <source>
        <dbReference type="ARBA" id="ARBA00022840"/>
    </source>
</evidence>
<proteinExistence type="inferred from homology"/>
<keyword evidence="2" id="KW-0547">Nucleotide-binding</keyword>
<dbReference type="InterPro" id="IPR043129">
    <property type="entry name" value="ATPase_NBD"/>
</dbReference>
<dbReference type="InterPro" id="IPR018181">
    <property type="entry name" value="Heat_shock_70_CS"/>
</dbReference>
<comment type="caution">
    <text evidence="5">The sequence shown here is derived from an EMBL/GenBank/DDBJ whole genome shotgun (WGS) entry which is preliminary data.</text>
</comment>
<keyword evidence="5" id="KW-0346">Stress response</keyword>
<evidence type="ECO:0000313" key="6">
    <source>
        <dbReference type="Proteomes" id="UP000246078"/>
    </source>
</evidence>
<organism evidence="5 6">
    <name type="scientific">Trypanosoma cruzi</name>
    <dbReference type="NCBI Taxonomy" id="5693"/>
    <lineage>
        <taxon>Eukaryota</taxon>
        <taxon>Discoba</taxon>
        <taxon>Euglenozoa</taxon>
        <taxon>Kinetoplastea</taxon>
        <taxon>Metakinetoplastina</taxon>
        <taxon>Trypanosomatida</taxon>
        <taxon>Trypanosomatidae</taxon>
        <taxon>Trypanosoma</taxon>
        <taxon>Schizotrypanum</taxon>
    </lineage>
</organism>
<accession>A0A2V2VQ86</accession>